<dbReference type="Ensembl" id="ENSABRT00000033758.1">
    <property type="protein sequence ID" value="ENSABRP00000024045.1"/>
    <property type="gene ID" value="ENSABRG00000020206.1"/>
</dbReference>
<proteinExistence type="inferred from homology"/>
<sequence>MPFPSPAPEDKQSSGAVRIAENYCFHQYKLLKQIYPNIGIFIKATDIMNSFGNDITEWTTGKTSHLVHYKEHLPIFFGEEKSTAHEQLTRELAQHAVPQGTKAIRTQYTSLFVTGHTDAISGHIQLDVVA</sequence>
<evidence type="ECO:0000313" key="2">
    <source>
        <dbReference type="Ensembl" id="ENSABRP00000024045.1"/>
    </source>
</evidence>
<dbReference type="SUPFAM" id="SSF47113">
    <property type="entry name" value="Histone-fold"/>
    <property type="match status" value="1"/>
</dbReference>
<reference evidence="2" key="2">
    <citation type="submission" date="2025-09" db="UniProtKB">
        <authorList>
            <consortium name="Ensembl"/>
        </authorList>
    </citation>
    <scope>IDENTIFICATION</scope>
</reference>
<dbReference type="PANTHER" id="PTHR23428">
    <property type="entry name" value="HISTONE H2B"/>
    <property type="match status" value="1"/>
</dbReference>
<name>A0A8B9CTY1_9AVES</name>
<dbReference type="GO" id="GO:0000786">
    <property type="term" value="C:nucleosome"/>
    <property type="evidence" value="ECO:0007669"/>
    <property type="project" value="InterPro"/>
</dbReference>
<keyword evidence="3" id="KW-1185">Reference proteome</keyword>
<dbReference type="PRINTS" id="PR00621">
    <property type="entry name" value="HISTONEH2B"/>
</dbReference>
<dbReference type="GO" id="GO:0030527">
    <property type="term" value="F:structural constituent of chromatin"/>
    <property type="evidence" value="ECO:0007669"/>
    <property type="project" value="InterPro"/>
</dbReference>
<accession>A0A8B9CTY1</accession>
<dbReference type="Proteomes" id="UP000694426">
    <property type="component" value="Unplaced"/>
</dbReference>
<dbReference type="InterPro" id="IPR000558">
    <property type="entry name" value="Histone_H2B"/>
</dbReference>
<dbReference type="GO" id="GO:0046982">
    <property type="term" value="F:protein heterodimerization activity"/>
    <property type="evidence" value="ECO:0007669"/>
    <property type="project" value="InterPro"/>
</dbReference>
<reference evidence="2" key="1">
    <citation type="submission" date="2025-08" db="UniProtKB">
        <authorList>
            <consortium name="Ensembl"/>
        </authorList>
    </citation>
    <scope>IDENTIFICATION</scope>
</reference>
<dbReference type="GeneTree" id="ENSGT01030000237513"/>
<evidence type="ECO:0000256" key="1">
    <source>
        <dbReference type="ARBA" id="ARBA00006846"/>
    </source>
</evidence>
<dbReference type="AlphaFoldDB" id="A0A8B9CTY1"/>
<dbReference type="SMART" id="SM00427">
    <property type="entry name" value="H2B"/>
    <property type="match status" value="1"/>
</dbReference>
<protein>
    <submittedName>
        <fullName evidence="2">Uncharacterized protein</fullName>
    </submittedName>
</protein>
<organism evidence="2 3">
    <name type="scientific">Anser brachyrhynchus</name>
    <name type="common">Pink-footed goose</name>
    <dbReference type="NCBI Taxonomy" id="132585"/>
    <lineage>
        <taxon>Eukaryota</taxon>
        <taxon>Metazoa</taxon>
        <taxon>Chordata</taxon>
        <taxon>Craniata</taxon>
        <taxon>Vertebrata</taxon>
        <taxon>Euteleostomi</taxon>
        <taxon>Archelosauria</taxon>
        <taxon>Archosauria</taxon>
        <taxon>Dinosauria</taxon>
        <taxon>Saurischia</taxon>
        <taxon>Theropoda</taxon>
        <taxon>Coelurosauria</taxon>
        <taxon>Aves</taxon>
        <taxon>Neognathae</taxon>
        <taxon>Galloanserae</taxon>
        <taxon>Anseriformes</taxon>
        <taxon>Anatidae</taxon>
        <taxon>Anserinae</taxon>
        <taxon>Anser</taxon>
    </lineage>
</organism>
<dbReference type="GO" id="GO:0003677">
    <property type="term" value="F:DNA binding"/>
    <property type="evidence" value="ECO:0007669"/>
    <property type="project" value="InterPro"/>
</dbReference>
<comment type="similarity">
    <text evidence="1">Belongs to the histone H2B family.</text>
</comment>
<dbReference type="InterPro" id="IPR009072">
    <property type="entry name" value="Histone-fold"/>
</dbReference>
<dbReference type="Gene3D" id="1.10.20.10">
    <property type="entry name" value="Histone, subunit A"/>
    <property type="match status" value="1"/>
</dbReference>
<evidence type="ECO:0000313" key="3">
    <source>
        <dbReference type="Proteomes" id="UP000694426"/>
    </source>
</evidence>